<dbReference type="InterPro" id="IPR004370">
    <property type="entry name" value="4-OT-like_dom"/>
</dbReference>
<dbReference type="Gene3D" id="3.30.429.10">
    <property type="entry name" value="Macrophage Migration Inhibitory Factor"/>
    <property type="match status" value="1"/>
</dbReference>
<keyword evidence="4" id="KW-1185">Reference proteome</keyword>
<proteinExistence type="predicted"/>
<accession>A0ABV2JWF5</accession>
<feature type="domain" description="4-oxalocrotonate tautomerase-like" evidence="2">
    <location>
        <begin position="74"/>
        <end position="128"/>
    </location>
</feature>
<protein>
    <submittedName>
        <fullName evidence="3">Phenylpyruvate tautomerase PptA (4-oxalocrotonate tautomerase family)</fullName>
    </submittedName>
</protein>
<dbReference type="InterPro" id="IPR014347">
    <property type="entry name" value="Tautomerase/MIF_sf"/>
</dbReference>
<evidence type="ECO:0000256" key="1">
    <source>
        <dbReference type="ARBA" id="ARBA00023235"/>
    </source>
</evidence>
<dbReference type="Proteomes" id="UP001549184">
    <property type="component" value="Unassembled WGS sequence"/>
</dbReference>
<comment type="caution">
    <text evidence="3">The sequence shown here is derived from an EMBL/GenBank/DDBJ whole genome shotgun (WGS) entry which is preliminary data.</text>
</comment>
<organism evidence="3 4">
    <name type="scientific">Dyella japonica</name>
    <dbReference type="NCBI Taxonomy" id="231455"/>
    <lineage>
        <taxon>Bacteria</taxon>
        <taxon>Pseudomonadati</taxon>
        <taxon>Pseudomonadota</taxon>
        <taxon>Gammaproteobacteria</taxon>
        <taxon>Lysobacterales</taxon>
        <taxon>Rhodanobacteraceae</taxon>
        <taxon>Dyella</taxon>
    </lineage>
</organism>
<evidence type="ECO:0000313" key="4">
    <source>
        <dbReference type="Proteomes" id="UP001549184"/>
    </source>
</evidence>
<dbReference type="SUPFAM" id="SSF55331">
    <property type="entry name" value="Tautomerase/MIF"/>
    <property type="match status" value="1"/>
</dbReference>
<gene>
    <name evidence="3" type="ORF">ABIC75_002896</name>
</gene>
<dbReference type="EMBL" id="JBEPMU010000004">
    <property type="protein sequence ID" value="MET3653160.1"/>
    <property type="molecule type" value="Genomic_DNA"/>
</dbReference>
<evidence type="ECO:0000259" key="2">
    <source>
        <dbReference type="Pfam" id="PF01361"/>
    </source>
</evidence>
<dbReference type="RefSeq" id="WP_354014554.1">
    <property type="nucleotide sequence ID" value="NZ_JBEPMU010000004.1"/>
</dbReference>
<reference evidence="3 4" key="1">
    <citation type="submission" date="2024-06" db="EMBL/GenBank/DDBJ databases">
        <title>Sorghum-associated microbial communities from plants grown in Nebraska, USA.</title>
        <authorList>
            <person name="Schachtman D."/>
        </authorList>
    </citation>
    <scope>NUCLEOTIDE SEQUENCE [LARGE SCALE GENOMIC DNA]</scope>
    <source>
        <strain evidence="3 4">1073</strain>
    </source>
</reference>
<sequence length="176" mass="19273">MPMIDAFIPEHALTPEAEGRLLKELTDILIRAEGYDPANPIAQRISVLHLHRPAAVYVGGEPSKLPRYRIIPSAPEGQYTDQSRADLVKEITEAVARAENTPFDDIAPRVWVFPTEIPDGQWGAKGIVLRLPDIHAIIAGEEKRSEGVERLAARRKEKALATLEAGTSGARTPSQA</sequence>
<dbReference type="Pfam" id="PF01361">
    <property type="entry name" value="Tautomerase"/>
    <property type="match status" value="1"/>
</dbReference>
<keyword evidence="1" id="KW-0413">Isomerase</keyword>
<name>A0ABV2JWF5_9GAMM</name>
<evidence type="ECO:0000313" key="3">
    <source>
        <dbReference type="EMBL" id="MET3653160.1"/>
    </source>
</evidence>